<feature type="domain" description="Type II methyltransferase M.TaqI-like" evidence="9">
    <location>
        <begin position="646"/>
        <end position="969"/>
    </location>
</feature>
<evidence type="ECO:0000256" key="5">
    <source>
        <dbReference type="ARBA" id="ARBA00022691"/>
    </source>
</evidence>
<dbReference type="PANTHER" id="PTHR33841">
    <property type="entry name" value="DNA METHYLTRANSFERASE YEEA-RELATED"/>
    <property type="match status" value="1"/>
</dbReference>
<evidence type="ECO:0000313" key="11">
    <source>
        <dbReference type="Proteomes" id="UP000460751"/>
    </source>
</evidence>
<dbReference type="Proteomes" id="UP000460751">
    <property type="component" value="Unassembled WGS sequence"/>
</dbReference>
<gene>
    <name evidence="10" type="ORF">GLW01_15315</name>
</gene>
<comment type="caution">
    <text evidence="10">The sequence shown here is derived from an EMBL/GenBank/DDBJ whole genome shotgun (WGS) entry which is preliminary data.</text>
</comment>
<comment type="catalytic activity">
    <reaction evidence="7">
        <text>a 2'-deoxyadenosine in DNA + S-adenosyl-L-methionine = an N(6)-methyl-2'-deoxyadenosine in DNA + S-adenosyl-L-homocysteine + H(+)</text>
        <dbReference type="Rhea" id="RHEA:15197"/>
        <dbReference type="Rhea" id="RHEA-COMP:12418"/>
        <dbReference type="Rhea" id="RHEA-COMP:12419"/>
        <dbReference type="ChEBI" id="CHEBI:15378"/>
        <dbReference type="ChEBI" id="CHEBI:57856"/>
        <dbReference type="ChEBI" id="CHEBI:59789"/>
        <dbReference type="ChEBI" id="CHEBI:90615"/>
        <dbReference type="ChEBI" id="CHEBI:90616"/>
        <dbReference type="EC" id="2.1.1.72"/>
    </reaction>
</comment>
<keyword evidence="3" id="KW-0489">Methyltransferase</keyword>
<name>A0A9X4YFE9_9GAMM</name>
<comment type="similarity">
    <text evidence="1">Belongs to the N(4)/N(6)-methyltransferase family.</text>
</comment>
<keyword evidence="5" id="KW-0949">S-adenosyl-L-methionine</keyword>
<dbReference type="GO" id="GO:0003676">
    <property type="term" value="F:nucleic acid binding"/>
    <property type="evidence" value="ECO:0007669"/>
    <property type="project" value="InterPro"/>
</dbReference>
<dbReference type="GO" id="GO:0032259">
    <property type="term" value="P:methylation"/>
    <property type="evidence" value="ECO:0007669"/>
    <property type="project" value="UniProtKB-KW"/>
</dbReference>
<protein>
    <recommendedName>
        <fullName evidence="2">site-specific DNA-methyltransferase (adenine-specific)</fullName>
        <ecNumber evidence="2">2.1.1.72</ecNumber>
    </recommendedName>
</protein>
<evidence type="ECO:0000256" key="2">
    <source>
        <dbReference type="ARBA" id="ARBA00011900"/>
    </source>
</evidence>
<dbReference type="InterPro" id="IPR002052">
    <property type="entry name" value="DNA_methylase_N6_adenine_CS"/>
</dbReference>
<evidence type="ECO:0000256" key="6">
    <source>
        <dbReference type="ARBA" id="ARBA00022747"/>
    </source>
</evidence>
<evidence type="ECO:0000256" key="1">
    <source>
        <dbReference type="ARBA" id="ARBA00006594"/>
    </source>
</evidence>
<dbReference type="EMBL" id="WMEX01000012">
    <property type="protein sequence ID" value="MYL28158.1"/>
    <property type="molecule type" value="Genomic_DNA"/>
</dbReference>
<dbReference type="GO" id="GO:0009007">
    <property type="term" value="F:site-specific DNA-methyltransferase (adenine-specific) activity"/>
    <property type="evidence" value="ECO:0007669"/>
    <property type="project" value="UniProtKB-EC"/>
</dbReference>
<dbReference type="Gene3D" id="3.40.50.150">
    <property type="entry name" value="Vaccinia Virus protein VP39"/>
    <property type="match status" value="2"/>
</dbReference>
<keyword evidence="11" id="KW-1185">Reference proteome</keyword>
<feature type="region of interest" description="Disordered" evidence="8">
    <location>
        <begin position="40"/>
        <end position="65"/>
    </location>
</feature>
<dbReference type="SUPFAM" id="SSF53335">
    <property type="entry name" value="S-adenosyl-L-methionine-dependent methyltransferases"/>
    <property type="match status" value="1"/>
</dbReference>
<proteinExistence type="inferred from homology"/>
<keyword evidence="6" id="KW-0680">Restriction system</keyword>
<dbReference type="PROSITE" id="PS00092">
    <property type="entry name" value="N6_MTASE"/>
    <property type="match status" value="1"/>
</dbReference>
<dbReference type="OrthoDB" id="9782445at2"/>
<sequence>MLLNGLINENEFYSDHYLSEIFEGDIKEVLGQWDEREKAERERARQRGESANQYSGYRAPPQQLNGQARDLLQRLDGVRRLRRGEERSTAFHDLVRRFMAIFELPYEPQSVELEDGDELQLLGELRDNGGRPLLWILPAIAGPNDEPDADPLTFQAGASEDADWEKRLSREIFSQEHPPRWVILAAAHQWVLLDRAKYAQHRLLRFDWLDILSRRETDTLKATSVLLHRDSLADSQGQSLLDTLDENAHKHAYSVSEDLKYALRECIELLGNEAARQLEDRARRQNKSIYTTGEHHLDPEQLSLECLRYMYRLLFLFYIEARPELGYAPVDNETYLRGYSLEHLRELELVPLTSEAERKGRYLNDSINQLFQLIREGYPRGHGDHGDLMAQTSDQTERDAFTMQQLPTHLFDPGSTAHLNRVVFPNELLQKVIQLMSLSAPAKGRKRRGRISYAQLGINQLGAVYEGLLSYRGFFARHDLYEVKPKGEKWDPLGIGYFVSADALEDYEEDEKVKLKDEQGRQRLLCHPKGSFIYRLAGRDRQKSASYYTPEVLTHSLVKYALQEVWKEQLDPLPDDQARAERVLQLSVCEPAMGSAAFLNEAINQMADKYLELAQKAAVENGTGERIPQADYAREKQKVKMYLADNNVFGVDLNPVAVELAEISLWLNALSRDRFIPWFGLQLHHGNSLIGARREVFSSGQLVQAGEDSWLKDAPERLPLGQERAEGHIWHFLLPDTGMSYYNDKEVKQLYKEELDTIKKWRKAFTKPFAKDDIERLERLSERITQLWQEHAQSLAKLRQRTTDPYGIYGNPASGQRTSLGFKDNALDQELYASQLDNTPAYRRLKLVMDYWCALWFWPITEAADLPDREEWLAELEHLLLGDTIATERPGQQAQLFADTNPEEGKRFVDRFGVVNFNTLFKAFPRLKKANDMAGKRGFFHWELEFADIFATQGGFDLIVGNPPWIKVEWSSGDVLGDYEPRFVIRKMTAPQLAALREETFEQIPALKQGWTNEFVENEGTQNFLNAEGNYPQLAGQKANLYKCFVPRAWSNGSANGVSGFLHPEGVYDDPKGGKFRRELYPRLKAHFQFINETKLFAEVHNQTLFSINVYGPARDPAFQHVSNLFIPSTLDAAFSHDGVGEVPGIKEEFTLPDGQVKVKWNYAGHRDRIIEIGYRELSLFAQLYDEKGTDPLEARLPALHARQLMAVLEKFAEQPRRLEDLEGEYYSTQHWNEVNAQNDGTIKRETRFPEDPEEWILSGPHFFVGNPLFKSPRLGCKSNKDYDVIDLETLPDDYLPRTNYVPACDPDTYRSRTPKVPWVDEGKGSARRVTEYFRLGLRKRLSPSGERTLIPTLIPKGVGHIFTVQASAFKNNELLLNALLSATSLSFDFLVKSTGQADFTSGSSALIPLIKGGERYVGAIARLLSLNCVTSHYAELWEDQWDESFPAQTWTVHSDTRINGYLHPGRKALPQDFFANLTPKWQRNNALRSDYARRQALVEIDVLVAQAMGMKLEELLTIYRVQFPVMRQYEAETYYDQTGRIIFTPSKGLAGVGLPRKAKKEELREGTRYGVYTPQDEQAGIALGWEDVRDMTEGTVTKTFQDDTLPGGPVERTVEYQAPFFCPDRELDYRIAWEVFENDPGTNQP</sequence>
<dbReference type="InterPro" id="IPR011639">
    <property type="entry name" value="MethylTrfase_TaqI-like_dom"/>
</dbReference>
<accession>A0A9X4YFE9</accession>
<dbReference type="Pfam" id="PF07669">
    <property type="entry name" value="Eco57I"/>
    <property type="match status" value="1"/>
</dbReference>
<evidence type="ECO:0000259" key="9">
    <source>
        <dbReference type="Pfam" id="PF07669"/>
    </source>
</evidence>
<evidence type="ECO:0000256" key="3">
    <source>
        <dbReference type="ARBA" id="ARBA00022603"/>
    </source>
</evidence>
<dbReference type="InterPro" id="IPR029063">
    <property type="entry name" value="SAM-dependent_MTases_sf"/>
</dbReference>
<dbReference type="InterPro" id="IPR050953">
    <property type="entry name" value="N4_N6_ade-DNA_methylase"/>
</dbReference>
<keyword evidence="4" id="KW-0808">Transferase</keyword>
<evidence type="ECO:0000256" key="4">
    <source>
        <dbReference type="ARBA" id="ARBA00022679"/>
    </source>
</evidence>
<evidence type="ECO:0000256" key="7">
    <source>
        <dbReference type="ARBA" id="ARBA00047942"/>
    </source>
</evidence>
<dbReference type="EC" id="2.1.1.72" evidence="2"/>
<dbReference type="GO" id="GO:0009307">
    <property type="term" value="P:DNA restriction-modification system"/>
    <property type="evidence" value="ECO:0007669"/>
    <property type="project" value="UniProtKB-KW"/>
</dbReference>
<dbReference type="RefSeq" id="WP_160899651.1">
    <property type="nucleotide sequence ID" value="NZ_WMEX01000012.1"/>
</dbReference>
<organism evidence="10 11">
    <name type="scientific">Vreelandella halophila</name>
    <dbReference type="NCBI Taxonomy" id="86177"/>
    <lineage>
        <taxon>Bacteria</taxon>
        <taxon>Pseudomonadati</taxon>
        <taxon>Pseudomonadota</taxon>
        <taxon>Gammaproteobacteria</taxon>
        <taxon>Oceanospirillales</taxon>
        <taxon>Halomonadaceae</taxon>
        <taxon>Vreelandella</taxon>
    </lineage>
</organism>
<evidence type="ECO:0000313" key="10">
    <source>
        <dbReference type="EMBL" id="MYL28158.1"/>
    </source>
</evidence>
<dbReference type="PANTHER" id="PTHR33841:SF5">
    <property type="entry name" value="DNA METHYLASE (MODIFICATION METHYLASE) (METHYLTRANSFERASE)-RELATED"/>
    <property type="match status" value="1"/>
</dbReference>
<reference evidence="10 11" key="1">
    <citation type="submission" date="2019-11" db="EMBL/GenBank/DDBJ databases">
        <title>Genome sequences of 17 halophilic strains isolated from different environments.</title>
        <authorList>
            <person name="Furrow R.E."/>
        </authorList>
    </citation>
    <scope>NUCLEOTIDE SEQUENCE [LARGE SCALE GENOMIC DNA]</scope>
    <source>
        <strain evidence="10 11">22507_15_FS</strain>
    </source>
</reference>
<evidence type="ECO:0000256" key="8">
    <source>
        <dbReference type="SAM" id="MobiDB-lite"/>
    </source>
</evidence>